<feature type="region of interest" description="Disordered" evidence="2">
    <location>
        <begin position="762"/>
        <end position="1010"/>
    </location>
</feature>
<evidence type="ECO:0000313" key="6">
    <source>
        <dbReference type="Proteomes" id="UP000659654"/>
    </source>
</evidence>
<feature type="region of interest" description="Disordered" evidence="2">
    <location>
        <begin position="369"/>
        <end position="725"/>
    </location>
</feature>
<feature type="compositionally biased region" description="Basic and acidic residues" evidence="2">
    <location>
        <begin position="511"/>
        <end position="536"/>
    </location>
</feature>
<feature type="compositionally biased region" description="Polar residues" evidence="2">
    <location>
        <begin position="838"/>
        <end position="854"/>
    </location>
</feature>
<evidence type="ECO:0000313" key="3">
    <source>
        <dbReference type="EMBL" id="CAD5212274.1"/>
    </source>
</evidence>
<feature type="compositionally biased region" description="Low complexity" evidence="2">
    <location>
        <begin position="1180"/>
        <end position="1192"/>
    </location>
</feature>
<keyword evidence="1" id="KW-0175">Coiled coil</keyword>
<feature type="compositionally biased region" description="Low complexity" evidence="2">
    <location>
        <begin position="601"/>
        <end position="624"/>
    </location>
</feature>
<dbReference type="EMBL" id="CAJFDI010000001">
    <property type="protein sequence ID" value="CAD5212274.1"/>
    <property type="molecule type" value="Genomic_DNA"/>
</dbReference>
<feature type="compositionally biased region" description="Polar residues" evidence="2">
    <location>
        <begin position="1105"/>
        <end position="1123"/>
    </location>
</feature>
<dbReference type="OrthoDB" id="10675625at2759"/>
<feature type="compositionally biased region" description="Polar residues" evidence="2">
    <location>
        <begin position="1433"/>
        <end position="1447"/>
    </location>
</feature>
<evidence type="ECO:0000256" key="1">
    <source>
        <dbReference type="SAM" id="Coils"/>
    </source>
</evidence>
<sequence length="1721" mass="192662">MAGVAGKRCSAFRTFTDSLTRSEKKRICLQINKEYGILSNLLFGNYFPTSLDHSFVAGQPKSRRNPIRILQKFIQKEDGVYRDLNVKYYDMVVTLCNFLNGQIPDDFKEDAKRLENRITYLDLVRYTQFSPVRARVIIRKIASLGRPDDPKTIEELMCDSKIFPTEVLVAMTIFRKYVIDNKLDGHFDATWSVEQYNGTATPTEDQNKAYFKLISSTQTRLSETLQIYHEIRTFLATKDDTMGQIRAESNPQTAEFESKRLKDKVHRLILAAENAKKQYEEAVEMMKTFEDYDQERVEDISNLLKNAAIDDELSRSVIPERLFINRRNLWSFAAGDELFAEDTKTVEEVDRADVKAVLFDENFMQQYEGVDINELPPARREETETEEETSENQELFETKRKKTRAPAKAYNKKDKLDALIGPDVPSTSRYRPPSPQATTSRSTMSETVVFRDSPYQSDSSSPSQLSFSSSELSLPRRRPLVVKCCRNPVSTIPKNDETSWETSSQGNSRESSPEKRKDGNSREKGKETDGESDERGGPPTDQDEVTDLATDPAPMDDLATSPRKKSTSPTKRAEIGTSPARGTSSGANPAVVPAVSIEEISSPTRSTRLTTNSSRSARTSSQSSQEDRSSSSNHSRRSTRPTKIDQMLENIQEQYHRPLKQSPNNSPVKTTKKKEKDGRRGRSKKKTARNNENELEVDFEVENPIDENAPGNPDQHDPIQPKTEFSTGQTNLASQIPVQVDQPAGQGGDLEEAFQEHLRLLRNAEEEKPEVIVRAGTAEEEVPGQNEGLSYTRPSEPLTSQSENAEGQNAGVENLRASRRHESHNELRIEPGTEQNERLSCTRPSEPSRSQSENLTEDNAESADLMIRGEHQAPQEGSRPNGEQRENQNSRLYCTRPSTPPTGQVEVQPGQSEEFGAQNETRRPGDQNEPINPPIEDQNVNPPCTRTSEPLSDLNQGENPRSCPSTKQKSTPGIIMVKPEPVSDEETAESEENLAPESRQLAPPDDHEEVQRQILLLSTIKMEVDACPDFISRFKSKKRQREEQQAQQQQDLDLRPVESDQPDISADLSGQELQIDEGDQETAPPNPVDQENPTNFDLTHPSEAPATSNSEQQNRPVDNLASQNEARVDVGIQNEAVNQLIEDIASVLRDLEAQSGQSQPAGRNFPTTQNSQPTRQTRPTSQSSQNLTSSQSMPTIANAPEPFFQPPSPSTQSPPKKRRKKRKSPEPSVPPNFGPLNPQWNLALGPQINPQMASDSDWRAAPGNSNDLGRRQQINQAPHWQPERSPEASRRPPEFQSSPLRQPQIPMASHYQPQNPQIPGLDYRNRPSTGPSQPILGQVPQNQCQNMPYGTFEEWYRAVGQQQGANPQNIVRFFPPVVTAPRQDQMTAPGSFSIQPTSTIRFPNQPGPSAPSQLDQNARLACQMAGYGPNVGQGASNEPNRSQNQFGSPIRIQNQVPMSAGQVQYHQRSNSQAVGYAPREFQMPYHDPTRRQQPFGPSGSFHNQAPTASGQVQHQQGSCSQVQGYGVRVSQGPSNDPRVQRTEFAPSGGHQQRAGTSTGYLQQYQGSANQIPGYDPRLGQAHSYAQSSSQPQFGASGGYQQQAGPSGSQVQHHQRFPNQTEYAVPRTGRPLHRLLPNTISANLQQVPMEILGILGLFEYPLNMSNPMNPFDQRDFYRMIDDLNNDRLFDHNGQQITSIEHLGAWIVYIRKKVVAWYESTTL</sequence>
<evidence type="ECO:0000256" key="2">
    <source>
        <dbReference type="SAM" id="MobiDB-lite"/>
    </source>
</evidence>
<feature type="compositionally biased region" description="Polar residues" evidence="2">
    <location>
        <begin position="787"/>
        <end position="807"/>
    </location>
</feature>
<feature type="compositionally biased region" description="Polar residues" evidence="2">
    <location>
        <begin position="1549"/>
        <end position="1570"/>
    </location>
</feature>
<feature type="region of interest" description="Disordered" evidence="2">
    <location>
        <begin position="1151"/>
        <end position="1343"/>
    </location>
</feature>
<feature type="compositionally biased region" description="Polar residues" evidence="2">
    <location>
        <begin position="436"/>
        <end position="446"/>
    </location>
</feature>
<dbReference type="WBParaSite" id="BXY_0702200.1">
    <property type="protein sequence ID" value="BXY_0702200.1"/>
    <property type="gene ID" value="BXY_0702200"/>
</dbReference>
<feature type="coiled-coil region" evidence="1">
    <location>
        <begin position="258"/>
        <end position="292"/>
    </location>
</feature>
<feature type="compositionally biased region" description="Polar residues" evidence="2">
    <location>
        <begin position="500"/>
        <end position="510"/>
    </location>
</feature>
<feature type="region of interest" description="Disordered" evidence="2">
    <location>
        <begin position="1426"/>
        <end position="1447"/>
    </location>
</feature>
<dbReference type="SMR" id="A0A1I7S1Z4"/>
<feature type="compositionally biased region" description="Polar residues" evidence="2">
    <location>
        <begin position="1154"/>
        <end position="1179"/>
    </location>
</feature>
<feature type="compositionally biased region" description="Low complexity" evidence="2">
    <location>
        <begin position="450"/>
        <end position="473"/>
    </location>
</feature>
<dbReference type="EMBL" id="CAJFCV020000001">
    <property type="protein sequence ID" value="CAG9090152.1"/>
    <property type="molecule type" value="Genomic_DNA"/>
</dbReference>
<evidence type="ECO:0000313" key="5">
    <source>
        <dbReference type="Proteomes" id="UP000095284"/>
    </source>
</evidence>
<feature type="region of interest" description="Disordered" evidence="2">
    <location>
        <begin position="1484"/>
        <end position="1627"/>
    </location>
</feature>
<feature type="compositionally biased region" description="Polar residues" evidence="2">
    <location>
        <begin position="938"/>
        <end position="971"/>
    </location>
</feature>
<feature type="compositionally biased region" description="Polar residues" evidence="2">
    <location>
        <begin position="1500"/>
        <end position="1523"/>
    </location>
</feature>
<protein>
    <submittedName>
        <fullName evidence="3">(pine wood nematode) hypothetical protein</fullName>
    </submittedName>
</protein>
<feature type="region of interest" description="Disordered" evidence="2">
    <location>
        <begin position="1035"/>
        <end position="1123"/>
    </location>
</feature>
<gene>
    <name evidence="3" type="ORF">BXYJ_LOCUS2838</name>
</gene>
<name>A0A1I7S1Z4_BURXY</name>
<evidence type="ECO:0000313" key="4">
    <source>
        <dbReference type="EMBL" id="CAG9090152.1"/>
    </source>
</evidence>
<organism evidence="5 7">
    <name type="scientific">Bursaphelenchus xylophilus</name>
    <name type="common">Pinewood nematode worm</name>
    <name type="synonym">Aphelenchoides xylophilus</name>
    <dbReference type="NCBI Taxonomy" id="6326"/>
    <lineage>
        <taxon>Eukaryota</taxon>
        <taxon>Metazoa</taxon>
        <taxon>Ecdysozoa</taxon>
        <taxon>Nematoda</taxon>
        <taxon>Chromadorea</taxon>
        <taxon>Rhabditida</taxon>
        <taxon>Tylenchina</taxon>
        <taxon>Tylenchomorpha</taxon>
        <taxon>Aphelenchoidea</taxon>
        <taxon>Aphelenchoididae</taxon>
        <taxon>Bursaphelenchus</taxon>
    </lineage>
</organism>
<evidence type="ECO:0000313" key="7">
    <source>
        <dbReference type="WBParaSite" id="BXY_0702200.1"/>
    </source>
</evidence>
<feature type="compositionally biased region" description="Basic and acidic residues" evidence="2">
    <location>
        <begin position="762"/>
        <end position="771"/>
    </location>
</feature>
<dbReference type="Proteomes" id="UP000095284">
    <property type="component" value="Unplaced"/>
</dbReference>
<reference evidence="7" key="1">
    <citation type="submission" date="2016-11" db="UniProtKB">
        <authorList>
            <consortium name="WormBaseParasite"/>
        </authorList>
    </citation>
    <scope>IDENTIFICATION</scope>
</reference>
<feature type="compositionally biased region" description="Acidic residues" evidence="2">
    <location>
        <begin position="693"/>
        <end position="705"/>
    </location>
</feature>
<dbReference type="Proteomes" id="UP000582659">
    <property type="component" value="Unassembled WGS sequence"/>
</dbReference>
<feature type="compositionally biased region" description="Polar residues" evidence="2">
    <location>
        <begin position="1583"/>
        <end position="1621"/>
    </location>
</feature>
<feature type="compositionally biased region" description="Acidic residues" evidence="2">
    <location>
        <begin position="982"/>
        <end position="994"/>
    </location>
</feature>
<feature type="compositionally biased region" description="Basic and acidic residues" evidence="2">
    <location>
        <begin position="1281"/>
        <end position="1293"/>
    </location>
</feature>
<reference evidence="4" key="2">
    <citation type="submission" date="2020-08" db="EMBL/GenBank/DDBJ databases">
        <authorList>
            <person name="Kikuchi T."/>
        </authorList>
    </citation>
    <scope>NUCLEOTIDE SEQUENCE</scope>
    <source>
        <strain evidence="3">Ka4C1</strain>
    </source>
</reference>
<keyword evidence="6" id="KW-1185">Reference proteome</keyword>
<accession>A0A1I7S1Z4</accession>
<dbReference type="Proteomes" id="UP000659654">
    <property type="component" value="Unassembled WGS sequence"/>
</dbReference>
<feature type="compositionally biased region" description="Basic and acidic residues" evidence="2">
    <location>
        <begin position="823"/>
        <end position="837"/>
    </location>
</feature>
<proteinExistence type="predicted"/>
<feature type="compositionally biased region" description="Polar residues" evidence="2">
    <location>
        <begin position="1263"/>
        <end position="1278"/>
    </location>
</feature>